<evidence type="ECO:0000256" key="2">
    <source>
        <dbReference type="ARBA" id="ARBA00012925"/>
    </source>
</evidence>
<dbReference type="GO" id="GO:0004089">
    <property type="term" value="F:carbonate dehydratase activity"/>
    <property type="evidence" value="ECO:0007669"/>
    <property type="project" value="UniProtKB-EC"/>
</dbReference>
<protein>
    <recommendedName>
        <fullName evidence="2">carbonic anhydrase</fullName>
        <ecNumber evidence="2">4.2.1.1</ecNumber>
    </recommendedName>
</protein>
<dbReference type="PANTHER" id="PTHR18952:SF265">
    <property type="entry name" value="CARBONIC ANHYDRASE"/>
    <property type="match status" value="1"/>
</dbReference>
<dbReference type="InterPro" id="IPR023561">
    <property type="entry name" value="Carbonic_anhydrase_a-class"/>
</dbReference>
<dbReference type="SUPFAM" id="SSF51069">
    <property type="entry name" value="Carbonic anhydrase"/>
    <property type="match status" value="1"/>
</dbReference>
<dbReference type="Gene3D" id="3.10.200.10">
    <property type="entry name" value="Alpha carbonic anhydrase"/>
    <property type="match status" value="1"/>
</dbReference>
<keyword evidence="4" id="KW-0862">Zinc</keyword>
<keyword evidence="7" id="KW-0732">Signal</keyword>
<dbReference type="STRING" id="112090.W4FHP2"/>
<dbReference type="Pfam" id="PF00194">
    <property type="entry name" value="Carb_anhydrase"/>
    <property type="match status" value="1"/>
</dbReference>
<feature type="chain" id="PRO_5004840333" description="carbonic anhydrase" evidence="7">
    <location>
        <begin position="28"/>
        <end position="238"/>
    </location>
</feature>
<dbReference type="PANTHER" id="PTHR18952">
    <property type="entry name" value="CARBONIC ANHYDRASE"/>
    <property type="match status" value="1"/>
</dbReference>
<dbReference type="AlphaFoldDB" id="W4FHP2"/>
<evidence type="ECO:0000256" key="7">
    <source>
        <dbReference type="SAM" id="SignalP"/>
    </source>
</evidence>
<keyword evidence="5" id="KW-0456">Lyase</keyword>
<dbReference type="InterPro" id="IPR041891">
    <property type="entry name" value="Alpha_CA_prokaryot-like"/>
</dbReference>
<dbReference type="GO" id="GO:0008270">
    <property type="term" value="F:zinc ion binding"/>
    <property type="evidence" value="ECO:0007669"/>
    <property type="project" value="InterPro"/>
</dbReference>
<keyword evidence="3" id="KW-0479">Metal-binding</keyword>
<sequence length="238" mass="26317">FPPDDKMRWAMPTTVLLVLAALSCVASLGQRQSPIDLMPAQAQVARNNNGNLLQIHLGSAPGTLVHKGNTVQVDWSAGPKSRLVLDGNSYKALQLHFHAGSDHRVNGHQFPLEMHIVHQSVTDPTQLAVVGVLFEVSTHMNPFLTQFFPLLPQHPSGKMPPIKQLRGKLLGIHRGHQFYRYSGSLTAGSFSENVEWVVLSTPQPISHEQLNTYLRLFPKSSARDTQPLHGRVVTLVEL</sequence>
<evidence type="ECO:0000256" key="1">
    <source>
        <dbReference type="ARBA" id="ARBA00010718"/>
    </source>
</evidence>
<accession>W4FHP2</accession>
<comment type="catalytic activity">
    <reaction evidence="6">
        <text>hydrogencarbonate + H(+) = CO2 + H2O</text>
        <dbReference type="Rhea" id="RHEA:10748"/>
        <dbReference type="ChEBI" id="CHEBI:15377"/>
        <dbReference type="ChEBI" id="CHEBI:15378"/>
        <dbReference type="ChEBI" id="CHEBI:16526"/>
        <dbReference type="ChEBI" id="CHEBI:17544"/>
        <dbReference type="EC" id="4.2.1.1"/>
    </reaction>
</comment>
<feature type="non-terminal residue" evidence="9">
    <location>
        <position position="1"/>
    </location>
</feature>
<dbReference type="SMART" id="SM01057">
    <property type="entry name" value="Carb_anhydrase"/>
    <property type="match status" value="1"/>
</dbReference>
<gene>
    <name evidence="9" type="ORF">H257_16774</name>
</gene>
<dbReference type="InterPro" id="IPR001148">
    <property type="entry name" value="CA_dom"/>
</dbReference>
<dbReference type="InterPro" id="IPR036398">
    <property type="entry name" value="CA_dom_sf"/>
</dbReference>
<dbReference type="OrthoDB" id="429145at2759"/>
<dbReference type="RefSeq" id="XP_009843621.1">
    <property type="nucleotide sequence ID" value="XM_009845319.1"/>
</dbReference>
<dbReference type="EMBL" id="KI913204">
    <property type="protein sequence ID" value="ETV66980.1"/>
    <property type="molecule type" value="Genomic_DNA"/>
</dbReference>
<evidence type="ECO:0000256" key="4">
    <source>
        <dbReference type="ARBA" id="ARBA00022833"/>
    </source>
</evidence>
<dbReference type="VEuPathDB" id="FungiDB:H257_16774"/>
<evidence type="ECO:0000256" key="5">
    <source>
        <dbReference type="ARBA" id="ARBA00023239"/>
    </source>
</evidence>
<comment type="similarity">
    <text evidence="1">Belongs to the alpha-carbonic anhydrase family.</text>
</comment>
<feature type="signal peptide" evidence="7">
    <location>
        <begin position="1"/>
        <end position="27"/>
    </location>
</feature>
<evidence type="ECO:0000313" key="9">
    <source>
        <dbReference type="EMBL" id="ETV66980.1"/>
    </source>
</evidence>
<evidence type="ECO:0000256" key="6">
    <source>
        <dbReference type="ARBA" id="ARBA00048348"/>
    </source>
</evidence>
<dbReference type="CDD" id="cd03124">
    <property type="entry name" value="alpha_CA_prokaryotic_like"/>
    <property type="match status" value="1"/>
</dbReference>
<dbReference type="EC" id="4.2.1.1" evidence="2"/>
<dbReference type="GeneID" id="20818770"/>
<dbReference type="PROSITE" id="PS51144">
    <property type="entry name" value="ALPHA_CA_2"/>
    <property type="match status" value="1"/>
</dbReference>
<organism evidence="9">
    <name type="scientific">Aphanomyces astaci</name>
    <name type="common">Crayfish plague agent</name>
    <dbReference type="NCBI Taxonomy" id="112090"/>
    <lineage>
        <taxon>Eukaryota</taxon>
        <taxon>Sar</taxon>
        <taxon>Stramenopiles</taxon>
        <taxon>Oomycota</taxon>
        <taxon>Saprolegniomycetes</taxon>
        <taxon>Saprolegniales</taxon>
        <taxon>Verrucalvaceae</taxon>
        <taxon>Aphanomyces</taxon>
    </lineage>
</organism>
<evidence type="ECO:0000256" key="3">
    <source>
        <dbReference type="ARBA" id="ARBA00022723"/>
    </source>
</evidence>
<reference evidence="9" key="1">
    <citation type="submission" date="2013-12" db="EMBL/GenBank/DDBJ databases">
        <title>The Genome Sequence of Aphanomyces astaci APO3.</title>
        <authorList>
            <consortium name="The Broad Institute Genomics Platform"/>
            <person name="Russ C."/>
            <person name="Tyler B."/>
            <person name="van West P."/>
            <person name="Dieguez-Uribeondo J."/>
            <person name="Young S.K."/>
            <person name="Zeng Q."/>
            <person name="Gargeya S."/>
            <person name="Fitzgerald M."/>
            <person name="Abouelleil A."/>
            <person name="Alvarado L."/>
            <person name="Chapman S.B."/>
            <person name="Gainer-Dewar J."/>
            <person name="Goldberg J."/>
            <person name="Griggs A."/>
            <person name="Gujja S."/>
            <person name="Hansen M."/>
            <person name="Howarth C."/>
            <person name="Imamovic A."/>
            <person name="Ireland A."/>
            <person name="Larimer J."/>
            <person name="McCowan C."/>
            <person name="Murphy C."/>
            <person name="Pearson M."/>
            <person name="Poon T.W."/>
            <person name="Priest M."/>
            <person name="Roberts A."/>
            <person name="Saif S."/>
            <person name="Shea T."/>
            <person name="Sykes S."/>
            <person name="Wortman J."/>
            <person name="Nusbaum C."/>
            <person name="Birren B."/>
        </authorList>
    </citation>
    <scope>NUCLEOTIDE SEQUENCE [LARGE SCALE GENOMIC DNA]</scope>
    <source>
        <strain evidence="9">APO3</strain>
    </source>
</reference>
<feature type="domain" description="Alpha-carbonic anhydrase" evidence="8">
    <location>
        <begin position="1"/>
        <end position="237"/>
    </location>
</feature>
<proteinExistence type="inferred from homology"/>
<name>W4FHP2_APHAT</name>
<evidence type="ECO:0000259" key="8">
    <source>
        <dbReference type="PROSITE" id="PS51144"/>
    </source>
</evidence>